<sequence length="59" mass="6587">MDISRPMVNFIKDSAIRPLMVVSDDALISGMAFAKASMQASREGFVSCSSEKRWQRMMA</sequence>
<dbReference type="AlphaFoldDB" id="J9G5W4"/>
<proteinExistence type="predicted"/>
<comment type="caution">
    <text evidence="1">The sequence shown here is derived from an EMBL/GenBank/DDBJ whole genome shotgun (WGS) entry which is preliminary data.</text>
</comment>
<evidence type="ECO:0000313" key="1">
    <source>
        <dbReference type="EMBL" id="EJX02587.1"/>
    </source>
</evidence>
<reference evidence="1" key="1">
    <citation type="journal article" date="2012" name="PLoS ONE">
        <title>Gene sets for utilization of primary and secondary nutrition supplies in the distal gut of endangered iberian lynx.</title>
        <authorList>
            <person name="Alcaide M."/>
            <person name="Messina E."/>
            <person name="Richter M."/>
            <person name="Bargiela R."/>
            <person name="Peplies J."/>
            <person name="Huws S.A."/>
            <person name="Newbold C.J."/>
            <person name="Golyshin P.N."/>
            <person name="Simon M.A."/>
            <person name="Lopez G."/>
            <person name="Yakimov M.M."/>
            <person name="Ferrer M."/>
        </authorList>
    </citation>
    <scope>NUCLEOTIDE SEQUENCE</scope>
</reference>
<name>J9G5W4_9ZZZZ</name>
<accession>J9G5W4</accession>
<organism evidence="1">
    <name type="scientific">gut metagenome</name>
    <dbReference type="NCBI Taxonomy" id="749906"/>
    <lineage>
        <taxon>unclassified sequences</taxon>
        <taxon>metagenomes</taxon>
        <taxon>organismal metagenomes</taxon>
    </lineage>
</organism>
<dbReference type="EMBL" id="AMCI01002482">
    <property type="protein sequence ID" value="EJX02587.1"/>
    <property type="molecule type" value="Genomic_DNA"/>
</dbReference>
<gene>
    <name evidence="1" type="ORF">EVA_09306</name>
</gene>
<protein>
    <submittedName>
        <fullName evidence="1">Uncharacterized protein</fullName>
    </submittedName>
</protein>